<dbReference type="EMBL" id="MFDD01000002">
    <property type="protein sequence ID" value="OGE41409.1"/>
    <property type="molecule type" value="Genomic_DNA"/>
</dbReference>
<dbReference type="Pfam" id="PF07995">
    <property type="entry name" value="GSDH"/>
    <property type="match status" value="1"/>
</dbReference>
<dbReference type="PANTHER" id="PTHR19328">
    <property type="entry name" value="HEDGEHOG-INTERACTING PROTEIN"/>
    <property type="match status" value="1"/>
</dbReference>
<dbReference type="AlphaFoldDB" id="A0A1F5KKQ0"/>
<keyword evidence="1" id="KW-0472">Membrane</keyword>
<dbReference type="Gene3D" id="2.120.10.30">
    <property type="entry name" value="TolB, C-terminal domain"/>
    <property type="match status" value="1"/>
</dbReference>
<reference evidence="3 4" key="1">
    <citation type="journal article" date="2016" name="Nat. Commun.">
        <title>Thousands of microbial genomes shed light on interconnected biogeochemical processes in an aquifer system.</title>
        <authorList>
            <person name="Anantharaman K."/>
            <person name="Brown C.T."/>
            <person name="Hug L.A."/>
            <person name="Sharon I."/>
            <person name="Castelle C.J."/>
            <person name="Probst A.J."/>
            <person name="Thomas B.C."/>
            <person name="Singh A."/>
            <person name="Wilkins M.J."/>
            <person name="Karaoz U."/>
            <person name="Brodie E.L."/>
            <person name="Williams K.H."/>
            <person name="Hubbard S.S."/>
            <person name="Banfield J.F."/>
        </authorList>
    </citation>
    <scope>NUCLEOTIDE SEQUENCE [LARGE SCALE GENOMIC DNA]</scope>
</reference>
<dbReference type="InterPro" id="IPR011042">
    <property type="entry name" value="6-blade_b-propeller_TolB-like"/>
</dbReference>
<dbReference type="Proteomes" id="UP000177328">
    <property type="component" value="Unassembled WGS sequence"/>
</dbReference>
<feature type="transmembrane region" description="Helical" evidence="1">
    <location>
        <begin position="6"/>
        <end position="24"/>
    </location>
</feature>
<keyword evidence="1" id="KW-1133">Transmembrane helix</keyword>
<feature type="domain" description="Glucose/Sorbosone dehydrogenase" evidence="2">
    <location>
        <begin position="58"/>
        <end position="360"/>
    </location>
</feature>
<evidence type="ECO:0000259" key="2">
    <source>
        <dbReference type="Pfam" id="PF07995"/>
    </source>
</evidence>
<dbReference type="SUPFAM" id="SSF50952">
    <property type="entry name" value="Soluble quinoprotein glucose dehydrogenase"/>
    <property type="match status" value="1"/>
</dbReference>
<accession>A0A1F5KKQ0</accession>
<organism evidence="3 4">
    <name type="scientific">Candidatus Daviesbacteria bacterium RIFCSPHIGHO2_02_FULL_43_12</name>
    <dbReference type="NCBI Taxonomy" id="1797776"/>
    <lineage>
        <taxon>Bacteria</taxon>
        <taxon>Candidatus Daviesiibacteriota</taxon>
    </lineage>
</organism>
<dbReference type="InterPro" id="IPR011041">
    <property type="entry name" value="Quinoprot_gluc/sorb_DH_b-prop"/>
</dbReference>
<name>A0A1F5KKQ0_9BACT</name>
<proteinExistence type="predicted"/>
<evidence type="ECO:0000313" key="3">
    <source>
        <dbReference type="EMBL" id="OGE41409.1"/>
    </source>
</evidence>
<evidence type="ECO:0000256" key="1">
    <source>
        <dbReference type="SAM" id="Phobius"/>
    </source>
</evidence>
<sequence>MKALLLIRGVLAIIAIGILGFFFSQNKISKPTPMTPSQSVTASSDNSVSAVSVIAQQLDTPWALAFLPDNSILFTERPGRIRFIDNSGKLDLTPITTVAGVKEIGEGGLLGLTLHPDFSTNHYLYLYYTYSSQGSDTLNRVVRMTYIDKKLSDEQIIIDKIPGAANHNGGRIKFGPDGYLYITTGDAENPSLSQNTKAMGGKILKVTADGKMAPGSPFNNLVYSYGHRNPQGLAWDKDGNLWETEHGRSSPTGFDELNLIEKGKNYGWPTIQGDETKQGMITPKYNSGPTTTWAPAGTAYLNGSLFFGGLKGQTLYEAVIQKDQVTALREYFTGEFGRIRDVVVGPDNLLYITTSNQDGRGTPGSTDDKIMKIDPAKLSTNSY</sequence>
<dbReference type="InterPro" id="IPR012938">
    <property type="entry name" value="Glc/Sorbosone_DH"/>
</dbReference>
<protein>
    <recommendedName>
        <fullName evidence="2">Glucose/Sorbosone dehydrogenase domain-containing protein</fullName>
    </recommendedName>
</protein>
<comment type="caution">
    <text evidence="3">The sequence shown here is derived from an EMBL/GenBank/DDBJ whole genome shotgun (WGS) entry which is preliminary data.</text>
</comment>
<evidence type="ECO:0000313" key="4">
    <source>
        <dbReference type="Proteomes" id="UP000177328"/>
    </source>
</evidence>
<keyword evidence="1" id="KW-0812">Transmembrane</keyword>
<gene>
    <name evidence="3" type="ORF">A3D25_02695</name>
</gene>
<dbReference type="PANTHER" id="PTHR19328:SF13">
    <property type="entry name" value="HIPL1 PROTEIN"/>
    <property type="match status" value="1"/>
</dbReference>